<gene>
    <name evidence="3" type="ORF">SAMN02745130_02123</name>
</gene>
<evidence type="ECO:0000259" key="1">
    <source>
        <dbReference type="Pfam" id="PF00534"/>
    </source>
</evidence>
<dbReference type="OrthoDB" id="5906768at2"/>
<dbReference type="RefSeq" id="WP_159448614.1">
    <property type="nucleotide sequence ID" value="NZ_FUYB01000009.1"/>
</dbReference>
<dbReference type="GO" id="GO:1901135">
    <property type="term" value="P:carbohydrate derivative metabolic process"/>
    <property type="evidence" value="ECO:0007669"/>
    <property type="project" value="UniProtKB-ARBA"/>
</dbReference>
<dbReference type="InterPro" id="IPR028098">
    <property type="entry name" value="Glyco_trans_4-like_N"/>
</dbReference>
<reference evidence="3 4" key="1">
    <citation type="submission" date="2017-02" db="EMBL/GenBank/DDBJ databases">
        <authorList>
            <person name="Peterson S.W."/>
        </authorList>
    </citation>
    <scope>NUCLEOTIDE SEQUENCE [LARGE SCALE GENOMIC DNA]</scope>
    <source>
        <strain evidence="3 4">ATCC 49788</strain>
    </source>
</reference>
<keyword evidence="4" id="KW-1185">Reference proteome</keyword>
<evidence type="ECO:0000313" key="4">
    <source>
        <dbReference type="Proteomes" id="UP000190460"/>
    </source>
</evidence>
<feature type="domain" description="Glycosyltransferase subfamily 4-like N-terminal" evidence="2">
    <location>
        <begin position="14"/>
        <end position="169"/>
    </location>
</feature>
<protein>
    <submittedName>
        <fullName evidence="3">Glycosyltransferase involved in cell wall bisynthesis</fullName>
    </submittedName>
</protein>
<dbReference type="InterPro" id="IPR001296">
    <property type="entry name" value="Glyco_trans_1"/>
</dbReference>
<dbReference type="PANTHER" id="PTHR12526">
    <property type="entry name" value="GLYCOSYLTRANSFERASE"/>
    <property type="match status" value="1"/>
</dbReference>
<dbReference type="SUPFAM" id="SSF53756">
    <property type="entry name" value="UDP-Glycosyltransferase/glycogen phosphorylase"/>
    <property type="match status" value="1"/>
</dbReference>
<proteinExistence type="predicted"/>
<dbReference type="STRING" id="92487.SAMN02745130_02123"/>
<organism evidence="3 4">
    <name type="scientific">Thiothrix eikelboomii</name>
    <dbReference type="NCBI Taxonomy" id="92487"/>
    <lineage>
        <taxon>Bacteria</taxon>
        <taxon>Pseudomonadati</taxon>
        <taxon>Pseudomonadota</taxon>
        <taxon>Gammaproteobacteria</taxon>
        <taxon>Thiotrichales</taxon>
        <taxon>Thiotrichaceae</taxon>
        <taxon>Thiothrix</taxon>
    </lineage>
</organism>
<keyword evidence="3" id="KW-0808">Transferase</keyword>
<name>A0A1T4WU41_9GAMM</name>
<accession>A0A1T4WU41</accession>
<dbReference type="AlphaFoldDB" id="A0A1T4WU41"/>
<dbReference type="Proteomes" id="UP000190460">
    <property type="component" value="Unassembled WGS sequence"/>
</dbReference>
<dbReference type="PANTHER" id="PTHR12526:SF630">
    <property type="entry name" value="GLYCOSYLTRANSFERASE"/>
    <property type="match status" value="1"/>
</dbReference>
<evidence type="ECO:0000259" key="2">
    <source>
        <dbReference type="Pfam" id="PF13439"/>
    </source>
</evidence>
<dbReference type="Pfam" id="PF13439">
    <property type="entry name" value="Glyco_transf_4"/>
    <property type="match status" value="1"/>
</dbReference>
<sequence length="353" mass="39581">MKKIAIVIGDLGMPGGAEKVAADLATEFHQRGYDVTVITFEEKNKSGYLQTPAKHLHISMPSRAGSIISQLKLLAQRVWTFRQVFQREQFTHIFSFLESANIPCALASPLTLVSVHIDPDEWTERQKKIIKFAFKRARAVIALTNSMQTKLETYLQLNNVVRIYNPVMTNLVHQRAKESIAINTPFVLAVGRLNALKRFDRLIAAYAQANIAENCRLIILGEGELRKNLEQQIRDYGLQERILLLGYEANPYKYMTRAEYLVMSSDTEAYPVVLIEALSLGCPVLSTDCPSGPREIIREGVNGLLVALTEQALAAGMQRLCTDSQLRERLSRQAPSSVHANDIRTVADTWLAV</sequence>
<evidence type="ECO:0000313" key="3">
    <source>
        <dbReference type="EMBL" id="SKA80824.1"/>
    </source>
</evidence>
<feature type="domain" description="Glycosyl transferase family 1" evidence="1">
    <location>
        <begin position="175"/>
        <end position="335"/>
    </location>
</feature>
<dbReference type="Gene3D" id="3.40.50.2000">
    <property type="entry name" value="Glycogen Phosphorylase B"/>
    <property type="match status" value="2"/>
</dbReference>
<dbReference type="GO" id="GO:0016757">
    <property type="term" value="F:glycosyltransferase activity"/>
    <property type="evidence" value="ECO:0007669"/>
    <property type="project" value="InterPro"/>
</dbReference>
<dbReference type="EMBL" id="FUYB01000009">
    <property type="protein sequence ID" value="SKA80824.1"/>
    <property type="molecule type" value="Genomic_DNA"/>
</dbReference>
<dbReference type="Pfam" id="PF00534">
    <property type="entry name" value="Glycos_transf_1"/>
    <property type="match status" value="1"/>
</dbReference>